<sequence>MPKENVLRGVIRVTEYFHGAEFRVIDIFEFICKSSIGESDCYGCEAHHSAEFAANLGILKLQ</sequence>
<dbReference type="Proteomes" id="UP000037122">
    <property type="component" value="Unassembled WGS sequence"/>
</dbReference>
<dbReference type="VEuPathDB" id="FungiDB:QG37_02010"/>
<evidence type="ECO:0000313" key="1">
    <source>
        <dbReference type="EMBL" id="KNE01129.1"/>
    </source>
</evidence>
<gene>
    <name evidence="1" type="ORF">QG37_02010</name>
</gene>
<name>A0A0L0P495_CANAR</name>
<reference evidence="2" key="1">
    <citation type="journal article" date="2015" name="BMC Genomics">
        <title>Draft genome of a commonly misdiagnosed multidrug resistant pathogen Candida auris.</title>
        <authorList>
            <person name="Chatterjee S."/>
            <person name="Alampalli S.V."/>
            <person name="Nageshan R.K."/>
            <person name="Chettiar S.T."/>
            <person name="Joshi S."/>
            <person name="Tatu U.S."/>
        </authorList>
    </citation>
    <scope>NUCLEOTIDE SEQUENCE [LARGE SCALE GENOMIC DNA]</scope>
    <source>
        <strain evidence="2">6684</strain>
    </source>
</reference>
<proteinExistence type="predicted"/>
<dbReference type="EMBL" id="LGST01000016">
    <property type="protein sequence ID" value="KNE01129.1"/>
    <property type="molecule type" value="Genomic_DNA"/>
</dbReference>
<evidence type="ECO:0000313" key="2">
    <source>
        <dbReference type="Proteomes" id="UP000037122"/>
    </source>
</evidence>
<accession>A0A0L0P495</accession>
<comment type="caution">
    <text evidence="1">The sequence shown here is derived from an EMBL/GenBank/DDBJ whole genome shotgun (WGS) entry which is preliminary data.</text>
</comment>
<dbReference type="AlphaFoldDB" id="A0A0L0P495"/>
<protein>
    <submittedName>
        <fullName evidence="1">Uncharacterized protein</fullName>
    </submittedName>
</protein>
<organism evidence="1 2">
    <name type="scientific">Candidozyma auris</name>
    <name type="common">Yeast</name>
    <name type="synonym">Candida auris</name>
    <dbReference type="NCBI Taxonomy" id="498019"/>
    <lineage>
        <taxon>Eukaryota</taxon>
        <taxon>Fungi</taxon>
        <taxon>Dikarya</taxon>
        <taxon>Ascomycota</taxon>
        <taxon>Saccharomycotina</taxon>
        <taxon>Pichiomycetes</taxon>
        <taxon>Metschnikowiaceae</taxon>
        <taxon>Candidozyma</taxon>
    </lineage>
</organism>